<dbReference type="AlphaFoldDB" id="A0A856MDC9"/>
<reference evidence="1 2" key="1">
    <citation type="submission" date="2018-06" db="EMBL/GenBank/DDBJ databases">
        <title>Comparative genomics of Brasilonema spp. strains.</title>
        <authorList>
            <person name="Alvarenga D.O."/>
            <person name="Fiore M.F."/>
            <person name="Varani A.M."/>
        </authorList>
    </citation>
    <scope>NUCLEOTIDE SEQUENCE [LARGE SCALE GENOMIC DNA]</scope>
    <source>
        <strain evidence="1 2">CENA114</strain>
    </source>
</reference>
<dbReference type="PANTHER" id="PTHR45632">
    <property type="entry name" value="LD33804P"/>
    <property type="match status" value="1"/>
</dbReference>
<dbReference type="EMBL" id="CP030118">
    <property type="protein sequence ID" value="QDL08334.1"/>
    <property type="molecule type" value="Genomic_DNA"/>
</dbReference>
<gene>
    <name evidence="1" type="ORF">DP114_10880</name>
</gene>
<dbReference type="Pfam" id="PF01344">
    <property type="entry name" value="Kelch_1"/>
    <property type="match status" value="1"/>
</dbReference>
<evidence type="ECO:0000313" key="2">
    <source>
        <dbReference type="Proteomes" id="UP000503129"/>
    </source>
</evidence>
<accession>A0A856MDC9</accession>
<proteinExistence type="predicted"/>
<dbReference type="PRINTS" id="PR00501">
    <property type="entry name" value="KELCHREPEAT"/>
</dbReference>
<name>A0A856MDC9_9CYAN</name>
<dbReference type="InterPro" id="IPR011043">
    <property type="entry name" value="Gal_Oxase/kelch_b-propeller"/>
</dbReference>
<keyword evidence="2" id="KW-1185">Reference proteome</keyword>
<organism evidence="1 2">
    <name type="scientific">Brasilonema sennae CENA114</name>
    <dbReference type="NCBI Taxonomy" id="415709"/>
    <lineage>
        <taxon>Bacteria</taxon>
        <taxon>Bacillati</taxon>
        <taxon>Cyanobacteriota</taxon>
        <taxon>Cyanophyceae</taxon>
        <taxon>Nostocales</taxon>
        <taxon>Scytonemataceae</taxon>
        <taxon>Brasilonema</taxon>
        <taxon>Bromeliae group (in: Brasilonema)</taxon>
    </lineage>
</organism>
<dbReference type="SUPFAM" id="SSF50965">
    <property type="entry name" value="Galactose oxidase, central domain"/>
    <property type="match status" value="1"/>
</dbReference>
<protein>
    <submittedName>
        <fullName evidence="1">Kelch-like protein</fullName>
    </submittedName>
</protein>
<dbReference type="RefSeq" id="WP_169264932.1">
    <property type="nucleotide sequence ID" value="NZ_CAWOXK010000001.1"/>
</dbReference>
<dbReference type="KEGG" id="bsen:DP114_10880"/>
<dbReference type="Proteomes" id="UP000503129">
    <property type="component" value="Chromosome"/>
</dbReference>
<evidence type="ECO:0000313" key="1">
    <source>
        <dbReference type="EMBL" id="QDL08334.1"/>
    </source>
</evidence>
<dbReference type="InterPro" id="IPR006652">
    <property type="entry name" value="Kelch_1"/>
</dbReference>
<dbReference type="InterPro" id="IPR015915">
    <property type="entry name" value="Kelch-typ_b-propeller"/>
</dbReference>
<dbReference type="SMART" id="SM00612">
    <property type="entry name" value="Kelch"/>
    <property type="match status" value="5"/>
</dbReference>
<dbReference type="Gene3D" id="2.120.10.80">
    <property type="entry name" value="Kelch-type beta propeller"/>
    <property type="match status" value="2"/>
</dbReference>
<sequence length="369" mass="40821">MPFRYLLSLSIPIFAVITLWSPVLSQAQSQLPYWTEAAPPTIARQELYPEVLNGKIYVVGGLLSPNTEFSDHFESYDPVNDAWTVLRPLPEARHHITLSAVNGLLYGVGGFTGGFPDWRAQPTMFIYNPSSNTWTKGTDLPAARAEGVSAVVDDKIYLIGGRVRATEDARLFNDHIDSVRNEVFDPTTRRWSTRANAPTPRNSAASAVIDEKIYVVGGRKFIKNADGTTRFVNVPNLEVYDPKLDRWETLEPMPQAQGGLAATSLNGKLYVFGGEQWVPEQKVFAESWVYDPKTDVWKALPPLPTPRHGLGASAVGDRIFVFGGGTQTGGNAATAIHEVLVLPTESITITKKHKPKRQLKSFNPDRIYT</sequence>
<dbReference type="Pfam" id="PF24681">
    <property type="entry name" value="Kelch_KLHDC2_KLHL20_DRC7"/>
    <property type="match status" value="1"/>
</dbReference>